<evidence type="ECO:0000313" key="2">
    <source>
        <dbReference type="EMBL" id="KAH7972397.1"/>
    </source>
</evidence>
<organism evidence="2 3">
    <name type="scientific">Rhipicephalus sanguineus</name>
    <name type="common">Brown dog tick</name>
    <name type="synonym">Ixodes sanguineus</name>
    <dbReference type="NCBI Taxonomy" id="34632"/>
    <lineage>
        <taxon>Eukaryota</taxon>
        <taxon>Metazoa</taxon>
        <taxon>Ecdysozoa</taxon>
        <taxon>Arthropoda</taxon>
        <taxon>Chelicerata</taxon>
        <taxon>Arachnida</taxon>
        <taxon>Acari</taxon>
        <taxon>Parasitiformes</taxon>
        <taxon>Ixodida</taxon>
        <taxon>Ixodoidea</taxon>
        <taxon>Ixodidae</taxon>
        <taxon>Rhipicephalinae</taxon>
        <taxon>Rhipicephalus</taxon>
        <taxon>Rhipicephalus</taxon>
    </lineage>
</organism>
<comment type="caution">
    <text evidence="2">The sequence shown here is derived from an EMBL/GenBank/DDBJ whole genome shotgun (WGS) entry which is preliminary data.</text>
</comment>
<dbReference type="SUPFAM" id="SSF53098">
    <property type="entry name" value="Ribonuclease H-like"/>
    <property type="match status" value="1"/>
</dbReference>
<proteinExistence type="predicted"/>
<dbReference type="GO" id="GO:0046983">
    <property type="term" value="F:protein dimerization activity"/>
    <property type="evidence" value="ECO:0007669"/>
    <property type="project" value="InterPro"/>
</dbReference>
<dbReference type="EMBL" id="JABSTV010001247">
    <property type="protein sequence ID" value="KAH7972397.1"/>
    <property type="molecule type" value="Genomic_DNA"/>
</dbReference>
<feature type="domain" description="HAT C-terminal dimerisation" evidence="1">
    <location>
        <begin position="423"/>
        <end position="470"/>
    </location>
</feature>
<sequence length="504" mass="57064">MALSKERERKQYLQVFLKQYTSEFPCIVESGKGKHFAFCAVCGCDISVSHGGKTDVVAHVSSKKHVSHVQCQEKQQQLGQFFSKRNSDSDVIRAECLFTGFLLEHNLPLTVSDHVGPLLRKMFPTSDVAKRYGCARTKTSAIVGEMANHTQERIVSSLKQKVFSVAIDGSNDSHSQLYPIVVTYVGESGLVESRLLSLCTLTGQASGRNIGNLILEALASFHIPNIIPIFEKVNLSLQAQAPQIHVLRSLLLELLRDIFSRFVNPSWLKRSPELLNLDYHSREAQKGDEDLIIGQETRTVVDKLKPSEQQEFFEVVRHYFVTVCDYMRHKFPLTDPALLNAEVVQLKTLDTMSFRKVRFFVDSFPAMLPLQPGESKMEAVDALEVEFSKLQAQHLPPHILQEERVDAQWRMVSQLRTADGRLKFSRIAEVMLGILSIPHSNAECERLFSLVRKTRTEFRSSMSDKTLGHVLLAKCDQAGHCYNQTYTEDFLRRAESATTTFVQK</sequence>
<protein>
    <recommendedName>
        <fullName evidence="1">HAT C-terminal dimerisation domain-containing protein</fullName>
    </recommendedName>
</protein>
<dbReference type="PANTHER" id="PTHR37162:SF10">
    <property type="entry name" value="DUF4371 DOMAIN-CONTAINING PROTEIN"/>
    <property type="match status" value="1"/>
</dbReference>
<name>A0A9D4Q9U4_RHISA</name>
<dbReference type="PANTHER" id="PTHR37162">
    <property type="entry name" value="HAT FAMILY DIMERISATION DOMAINCONTAINING PROTEIN-RELATED"/>
    <property type="match status" value="1"/>
</dbReference>
<dbReference type="Proteomes" id="UP000821837">
    <property type="component" value="Chromosome 11"/>
</dbReference>
<accession>A0A9D4Q9U4</accession>
<keyword evidence="3" id="KW-1185">Reference proteome</keyword>
<dbReference type="AlphaFoldDB" id="A0A9D4Q9U4"/>
<reference evidence="2" key="1">
    <citation type="journal article" date="2020" name="Cell">
        <title>Large-Scale Comparative Analyses of Tick Genomes Elucidate Their Genetic Diversity and Vector Capacities.</title>
        <authorList>
            <consortium name="Tick Genome and Microbiome Consortium (TIGMIC)"/>
            <person name="Jia N."/>
            <person name="Wang J."/>
            <person name="Shi W."/>
            <person name="Du L."/>
            <person name="Sun Y."/>
            <person name="Zhan W."/>
            <person name="Jiang J.F."/>
            <person name="Wang Q."/>
            <person name="Zhang B."/>
            <person name="Ji P."/>
            <person name="Bell-Sakyi L."/>
            <person name="Cui X.M."/>
            <person name="Yuan T.T."/>
            <person name="Jiang B.G."/>
            <person name="Yang W.F."/>
            <person name="Lam T.T."/>
            <person name="Chang Q.C."/>
            <person name="Ding S.J."/>
            <person name="Wang X.J."/>
            <person name="Zhu J.G."/>
            <person name="Ruan X.D."/>
            <person name="Zhao L."/>
            <person name="Wei J.T."/>
            <person name="Ye R.Z."/>
            <person name="Que T.C."/>
            <person name="Du C.H."/>
            <person name="Zhou Y.H."/>
            <person name="Cheng J.X."/>
            <person name="Dai P.F."/>
            <person name="Guo W.B."/>
            <person name="Han X.H."/>
            <person name="Huang E.J."/>
            <person name="Li L.F."/>
            <person name="Wei W."/>
            <person name="Gao Y.C."/>
            <person name="Liu J.Z."/>
            <person name="Shao H.Z."/>
            <person name="Wang X."/>
            <person name="Wang C.C."/>
            <person name="Yang T.C."/>
            <person name="Huo Q.B."/>
            <person name="Li W."/>
            <person name="Chen H.Y."/>
            <person name="Chen S.E."/>
            <person name="Zhou L.G."/>
            <person name="Ni X.B."/>
            <person name="Tian J.H."/>
            <person name="Sheng Y."/>
            <person name="Liu T."/>
            <person name="Pan Y.S."/>
            <person name="Xia L.Y."/>
            <person name="Li J."/>
            <person name="Zhao F."/>
            <person name="Cao W.C."/>
        </authorList>
    </citation>
    <scope>NUCLEOTIDE SEQUENCE</scope>
    <source>
        <strain evidence="2">Rsan-2018</strain>
    </source>
</reference>
<gene>
    <name evidence="2" type="ORF">HPB52_011881</name>
</gene>
<dbReference type="InterPro" id="IPR008906">
    <property type="entry name" value="HATC_C_dom"/>
</dbReference>
<evidence type="ECO:0000259" key="1">
    <source>
        <dbReference type="Pfam" id="PF05699"/>
    </source>
</evidence>
<reference evidence="2" key="2">
    <citation type="submission" date="2021-09" db="EMBL/GenBank/DDBJ databases">
        <authorList>
            <person name="Jia N."/>
            <person name="Wang J."/>
            <person name="Shi W."/>
            <person name="Du L."/>
            <person name="Sun Y."/>
            <person name="Zhan W."/>
            <person name="Jiang J."/>
            <person name="Wang Q."/>
            <person name="Zhang B."/>
            <person name="Ji P."/>
            <person name="Sakyi L.B."/>
            <person name="Cui X."/>
            <person name="Yuan T."/>
            <person name="Jiang B."/>
            <person name="Yang W."/>
            <person name="Lam T.T.-Y."/>
            <person name="Chang Q."/>
            <person name="Ding S."/>
            <person name="Wang X."/>
            <person name="Zhu J."/>
            <person name="Ruan X."/>
            <person name="Zhao L."/>
            <person name="Wei J."/>
            <person name="Que T."/>
            <person name="Du C."/>
            <person name="Cheng J."/>
            <person name="Dai P."/>
            <person name="Han X."/>
            <person name="Huang E."/>
            <person name="Gao Y."/>
            <person name="Liu J."/>
            <person name="Shao H."/>
            <person name="Ye R."/>
            <person name="Li L."/>
            <person name="Wei W."/>
            <person name="Wang X."/>
            <person name="Wang C."/>
            <person name="Huo Q."/>
            <person name="Li W."/>
            <person name="Guo W."/>
            <person name="Chen H."/>
            <person name="Chen S."/>
            <person name="Zhou L."/>
            <person name="Zhou L."/>
            <person name="Ni X."/>
            <person name="Tian J."/>
            <person name="Zhou Y."/>
            <person name="Sheng Y."/>
            <person name="Liu T."/>
            <person name="Pan Y."/>
            <person name="Xia L."/>
            <person name="Li J."/>
            <person name="Zhao F."/>
            <person name="Cao W."/>
        </authorList>
    </citation>
    <scope>NUCLEOTIDE SEQUENCE</scope>
    <source>
        <strain evidence="2">Rsan-2018</strain>
        <tissue evidence="2">Larvae</tissue>
    </source>
</reference>
<evidence type="ECO:0000313" key="3">
    <source>
        <dbReference type="Proteomes" id="UP000821837"/>
    </source>
</evidence>
<dbReference type="InterPro" id="IPR012337">
    <property type="entry name" value="RNaseH-like_sf"/>
</dbReference>
<dbReference type="Pfam" id="PF05699">
    <property type="entry name" value="Dimer_Tnp_hAT"/>
    <property type="match status" value="1"/>
</dbReference>